<proteinExistence type="predicted"/>
<dbReference type="RefSeq" id="WP_204195931.1">
    <property type="nucleotide sequence ID" value="NZ_JAFEMC010000001.1"/>
</dbReference>
<gene>
    <name evidence="1" type="ORF">ILT43_05465</name>
</gene>
<comment type="caution">
    <text evidence="1">The sequence shown here is derived from an EMBL/GenBank/DDBJ whole genome shotgun (WGS) entry which is preliminary data.</text>
</comment>
<dbReference type="Proteomes" id="UP000763641">
    <property type="component" value="Unassembled WGS sequence"/>
</dbReference>
<sequence>MKCESIAESLSVEDGVVQIAFDLAGSPAVYLILSKPRDVGAKHEFFGEDHYAEVQDQIYGGYGVIEVLEIDDAFRFHIRLKAGVPGVGRYLTIISRTAMPDGVMNELRTLERR</sequence>
<dbReference type="EMBL" id="JAFEMC010000001">
    <property type="protein sequence ID" value="MBM6575812.1"/>
    <property type="molecule type" value="Genomic_DNA"/>
</dbReference>
<evidence type="ECO:0000313" key="1">
    <source>
        <dbReference type="EMBL" id="MBM6575812.1"/>
    </source>
</evidence>
<protein>
    <submittedName>
        <fullName evidence="1">Uncharacterized protein</fullName>
    </submittedName>
</protein>
<reference evidence="1 2" key="1">
    <citation type="submission" date="2020-12" db="EMBL/GenBank/DDBJ databases">
        <title>Sphingomonas sp.</title>
        <authorList>
            <person name="Kim M.K."/>
        </authorList>
    </citation>
    <scope>NUCLEOTIDE SEQUENCE [LARGE SCALE GENOMIC DNA]</scope>
    <source>
        <strain evidence="1 2">BT552</strain>
    </source>
</reference>
<accession>A0ABS2D4F7</accession>
<name>A0ABS2D4F7_9SPHN</name>
<evidence type="ECO:0000313" key="2">
    <source>
        <dbReference type="Proteomes" id="UP000763641"/>
    </source>
</evidence>
<organism evidence="1 2">
    <name type="scientific">Sphingomonas longa</name>
    <dbReference type="NCBI Taxonomy" id="2778730"/>
    <lineage>
        <taxon>Bacteria</taxon>
        <taxon>Pseudomonadati</taxon>
        <taxon>Pseudomonadota</taxon>
        <taxon>Alphaproteobacteria</taxon>
        <taxon>Sphingomonadales</taxon>
        <taxon>Sphingomonadaceae</taxon>
        <taxon>Sphingomonas</taxon>
    </lineage>
</organism>
<keyword evidence="2" id="KW-1185">Reference proteome</keyword>